<protein>
    <recommendedName>
        <fullName evidence="6">Ribonuclease VapC</fullName>
        <shortName evidence="6">RNase VapC</shortName>
        <ecNumber evidence="6">3.1.-.-</ecNumber>
    </recommendedName>
    <alternativeName>
        <fullName evidence="6">Toxin VapC</fullName>
    </alternativeName>
</protein>
<comment type="function">
    <text evidence="6">Toxic component of a toxin-antitoxin (TA) system. An RNase.</text>
</comment>
<dbReference type="InterPro" id="IPR051619">
    <property type="entry name" value="TypeII_TA_RNase_PINc/VapC"/>
</dbReference>
<dbReference type="Gene3D" id="3.40.50.1010">
    <property type="entry name" value="5'-nuclease"/>
    <property type="match status" value="1"/>
</dbReference>
<organism evidence="8">
    <name type="scientific">Planktothricoides sp. SpSt-374</name>
    <dbReference type="NCBI Taxonomy" id="2282167"/>
    <lineage>
        <taxon>Bacteria</taxon>
        <taxon>Bacillati</taxon>
        <taxon>Cyanobacteriota</taxon>
        <taxon>Cyanophyceae</taxon>
        <taxon>Oscillatoriophycideae</taxon>
        <taxon>Oscillatoriales</taxon>
        <taxon>Oscillatoriaceae</taxon>
        <taxon>Planktothricoides</taxon>
    </lineage>
</organism>
<name>A0A7C3VRA5_9CYAN</name>
<dbReference type="AlphaFoldDB" id="A0A7C3VRA5"/>
<keyword evidence="1 6" id="KW-1277">Toxin-antitoxin system</keyword>
<accession>A0A7C3VRA5</accession>
<dbReference type="Pfam" id="PF01850">
    <property type="entry name" value="PIN"/>
    <property type="match status" value="1"/>
</dbReference>
<comment type="caution">
    <text evidence="8">The sequence shown here is derived from an EMBL/GenBank/DDBJ whole genome shotgun (WGS) entry which is preliminary data.</text>
</comment>
<evidence type="ECO:0000313" key="8">
    <source>
        <dbReference type="EMBL" id="HGG02650.1"/>
    </source>
</evidence>
<dbReference type="InterPro" id="IPR029060">
    <property type="entry name" value="PIN-like_dom_sf"/>
</dbReference>
<dbReference type="GO" id="GO:0000287">
    <property type="term" value="F:magnesium ion binding"/>
    <property type="evidence" value="ECO:0007669"/>
    <property type="project" value="UniProtKB-UniRule"/>
</dbReference>
<sequence length="138" mass="15041">MPVVVDSNILVVLANGEPRSESAQRLFRDWTEQGIGIHAPVLAYYEIANALTRLVAAGSYSQDRLPDAWALIADLPITYHEFSQGIRVVEIGLSLGRQSAYDAAYIALAQELGAELWTLDGPLYRNAVGLGFPVQLLS</sequence>
<feature type="binding site" evidence="6">
    <location>
        <position position="102"/>
    </location>
    <ligand>
        <name>Mg(2+)</name>
        <dbReference type="ChEBI" id="CHEBI:18420"/>
    </ligand>
</feature>
<feature type="binding site" evidence="6">
    <location>
        <position position="6"/>
    </location>
    <ligand>
        <name>Mg(2+)</name>
        <dbReference type="ChEBI" id="CHEBI:18420"/>
    </ligand>
</feature>
<dbReference type="GO" id="GO:0004540">
    <property type="term" value="F:RNA nuclease activity"/>
    <property type="evidence" value="ECO:0007669"/>
    <property type="project" value="InterPro"/>
</dbReference>
<keyword evidence="4 6" id="KW-0378">Hydrolase</keyword>
<dbReference type="PANTHER" id="PTHR35901:SF1">
    <property type="entry name" value="EXONUCLEASE VAPC9"/>
    <property type="match status" value="1"/>
</dbReference>
<proteinExistence type="inferred from homology"/>
<dbReference type="InterPro" id="IPR022907">
    <property type="entry name" value="VapC_family"/>
</dbReference>
<keyword evidence="6" id="KW-0800">Toxin</keyword>
<dbReference type="InterPro" id="IPR044153">
    <property type="entry name" value="PIN_Pae0151-like"/>
</dbReference>
<comment type="cofactor">
    <cofactor evidence="6">
        <name>Mg(2+)</name>
        <dbReference type="ChEBI" id="CHEBI:18420"/>
    </cofactor>
</comment>
<evidence type="ECO:0000256" key="2">
    <source>
        <dbReference type="ARBA" id="ARBA00022722"/>
    </source>
</evidence>
<evidence type="ECO:0000256" key="4">
    <source>
        <dbReference type="ARBA" id="ARBA00022801"/>
    </source>
</evidence>
<keyword evidence="5 6" id="KW-0460">Magnesium</keyword>
<keyword evidence="2 6" id="KW-0540">Nuclease</keyword>
<gene>
    <name evidence="6" type="primary">vapC</name>
    <name evidence="8" type="ORF">ENR15_18905</name>
</gene>
<dbReference type="PANTHER" id="PTHR35901">
    <property type="entry name" value="RIBONUCLEASE VAPC3"/>
    <property type="match status" value="1"/>
</dbReference>
<dbReference type="GO" id="GO:0090729">
    <property type="term" value="F:toxin activity"/>
    <property type="evidence" value="ECO:0007669"/>
    <property type="project" value="UniProtKB-KW"/>
</dbReference>
<dbReference type="InterPro" id="IPR002716">
    <property type="entry name" value="PIN_dom"/>
</dbReference>
<dbReference type="GO" id="GO:0016787">
    <property type="term" value="F:hydrolase activity"/>
    <property type="evidence" value="ECO:0007669"/>
    <property type="project" value="UniProtKB-KW"/>
</dbReference>
<feature type="domain" description="PIN" evidence="7">
    <location>
        <begin position="3"/>
        <end position="126"/>
    </location>
</feature>
<keyword evidence="3 6" id="KW-0479">Metal-binding</keyword>
<evidence type="ECO:0000259" key="7">
    <source>
        <dbReference type="Pfam" id="PF01850"/>
    </source>
</evidence>
<dbReference type="CDD" id="cd09873">
    <property type="entry name" value="PIN_Pae0151-like"/>
    <property type="match status" value="1"/>
</dbReference>
<reference evidence="8" key="1">
    <citation type="journal article" date="2020" name="mSystems">
        <title>Genome- and Community-Level Interaction Insights into Carbon Utilization and Element Cycling Functions of Hydrothermarchaeota in Hydrothermal Sediment.</title>
        <authorList>
            <person name="Zhou Z."/>
            <person name="Liu Y."/>
            <person name="Xu W."/>
            <person name="Pan J."/>
            <person name="Luo Z.H."/>
            <person name="Li M."/>
        </authorList>
    </citation>
    <scope>NUCLEOTIDE SEQUENCE [LARGE SCALE GENOMIC DNA]</scope>
    <source>
        <strain evidence="8">SpSt-374</strain>
    </source>
</reference>
<evidence type="ECO:0000256" key="3">
    <source>
        <dbReference type="ARBA" id="ARBA00022723"/>
    </source>
</evidence>
<dbReference type="SUPFAM" id="SSF88723">
    <property type="entry name" value="PIN domain-like"/>
    <property type="match status" value="1"/>
</dbReference>
<dbReference type="EC" id="3.1.-.-" evidence="6"/>
<dbReference type="HAMAP" id="MF_00265">
    <property type="entry name" value="VapC_Nob1"/>
    <property type="match status" value="1"/>
</dbReference>
<comment type="similarity">
    <text evidence="6">Belongs to the PINc/VapC protein family.</text>
</comment>
<evidence type="ECO:0000256" key="6">
    <source>
        <dbReference type="HAMAP-Rule" id="MF_00265"/>
    </source>
</evidence>
<dbReference type="EMBL" id="DSPX01000194">
    <property type="protein sequence ID" value="HGG02650.1"/>
    <property type="molecule type" value="Genomic_DNA"/>
</dbReference>
<evidence type="ECO:0000256" key="1">
    <source>
        <dbReference type="ARBA" id="ARBA00022649"/>
    </source>
</evidence>
<evidence type="ECO:0000256" key="5">
    <source>
        <dbReference type="ARBA" id="ARBA00022842"/>
    </source>
</evidence>